<reference evidence="1 2" key="1">
    <citation type="submission" date="2012-04" db="EMBL/GenBank/DDBJ databases">
        <authorList>
            <person name="Genoscope - CEA"/>
        </authorList>
    </citation>
    <scope>NUCLEOTIDE SEQUENCE [LARGE SCALE GENOMIC DNA]</scope>
    <source>
        <strain evidence="1 2">9443</strain>
    </source>
</reference>
<dbReference type="HOGENOM" id="CLU_1018671_0_0_3"/>
<organism evidence="1 2">
    <name type="scientific">Microcystis aeruginosa PCC 9443</name>
    <dbReference type="NCBI Taxonomy" id="1160281"/>
    <lineage>
        <taxon>Bacteria</taxon>
        <taxon>Bacillati</taxon>
        <taxon>Cyanobacteriota</taxon>
        <taxon>Cyanophyceae</taxon>
        <taxon>Oscillatoriophycideae</taxon>
        <taxon>Chroococcales</taxon>
        <taxon>Microcystaceae</taxon>
        <taxon>Microcystis</taxon>
    </lineage>
</organism>
<dbReference type="AlphaFoldDB" id="I4GBP4"/>
<dbReference type="SUPFAM" id="SSF52540">
    <property type="entry name" value="P-loop containing nucleoside triphosphate hydrolases"/>
    <property type="match status" value="1"/>
</dbReference>
<sequence length="273" mass="32000">MLNRHLLYLTGLPCSGTYFFSQLLAQHPDIYTQSRRSPLCDILVNFRTFISTNPQTFNHLNQDFNLTHERSLSALRGFINGWFSPISQPWIVDIHPQWLQNLELINLIDPDFRMVVFVRELGQIYGAIETQHQKTLLLDFPEKLASLSKAERAQQLFSNQGAIGSVLNVMEPLQYLETNLQQRLFYVVYEHLMTDPKEVLTELIKWLNLDPITLNVNQVSSQLPSYSESFSKYIEESYNPNQTLVYYTLPDPFEITLKQSFTWFYRTFYPGRL</sequence>
<evidence type="ECO:0008006" key="3">
    <source>
        <dbReference type="Google" id="ProtNLM"/>
    </source>
</evidence>
<evidence type="ECO:0000313" key="1">
    <source>
        <dbReference type="EMBL" id="CCI05355.1"/>
    </source>
</evidence>
<accession>I4GBP4</accession>
<dbReference type="Proteomes" id="UP000003480">
    <property type="component" value="Unassembled WGS sequence"/>
</dbReference>
<dbReference type="EMBL" id="CAIJ01000747">
    <property type="protein sequence ID" value="CCI05355.1"/>
    <property type="molecule type" value="Genomic_DNA"/>
</dbReference>
<dbReference type="InterPro" id="IPR027417">
    <property type="entry name" value="P-loop_NTPase"/>
</dbReference>
<evidence type="ECO:0000313" key="2">
    <source>
        <dbReference type="Proteomes" id="UP000003480"/>
    </source>
</evidence>
<comment type="caution">
    <text evidence="1">The sequence shown here is derived from an EMBL/GenBank/DDBJ whole genome shotgun (WGS) entry which is preliminary data.</text>
</comment>
<dbReference type="Gene3D" id="3.40.50.300">
    <property type="entry name" value="P-loop containing nucleotide triphosphate hydrolases"/>
    <property type="match status" value="1"/>
</dbReference>
<proteinExistence type="predicted"/>
<protein>
    <recommendedName>
        <fullName evidence="3">Sulfotransferase</fullName>
    </recommendedName>
</protein>
<gene>
    <name evidence="1" type="ORF">MICAC_870007</name>
</gene>
<name>I4GBP4_MICAE</name>
<dbReference type="Pfam" id="PF13469">
    <property type="entry name" value="Sulfotransfer_3"/>
    <property type="match status" value="1"/>
</dbReference>
<dbReference type="RefSeq" id="WP_002765503.1">
    <property type="nucleotide sequence ID" value="NZ_HE972939.1"/>
</dbReference>